<evidence type="ECO:0000313" key="3">
    <source>
        <dbReference type="Proteomes" id="UP001600888"/>
    </source>
</evidence>
<dbReference type="Proteomes" id="UP001600888">
    <property type="component" value="Unassembled WGS sequence"/>
</dbReference>
<sequence length="66" mass="7504">MSWLFQRNTAPRPTSVLNPQARTSRSASPDSRFVTASKKQWKTYQGGQQTVLTLRKPRAWRSLAVA</sequence>
<protein>
    <submittedName>
        <fullName evidence="2">Uncharacterized protein</fullName>
    </submittedName>
</protein>
<reference evidence="2 3" key="1">
    <citation type="submission" date="2024-03" db="EMBL/GenBank/DDBJ databases">
        <title>A high-quality draft genome sequence of Diaporthe vaccinii, a causative agent of upright dieback and viscid rot disease in cranberry plants.</title>
        <authorList>
            <person name="Sarrasin M."/>
            <person name="Lang B.F."/>
            <person name="Burger G."/>
        </authorList>
    </citation>
    <scope>NUCLEOTIDE SEQUENCE [LARGE SCALE GENOMIC DNA]</scope>
    <source>
        <strain evidence="2 3">IS7</strain>
    </source>
</reference>
<accession>A0ABR4E1E1</accession>
<proteinExistence type="predicted"/>
<evidence type="ECO:0000313" key="2">
    <source>
        <dbReference type="EMBL" id="KAL2276218.1"/>
    </source>
</evidence>
<feature type="region of interest" description="Disordered" evidence="1">
    <location>
        <begin position="1"/>
        <end position="39"/>
    </location>
</feature>
<evidence type="ECO:0000256" key="1">
    <source>
        <dbReference type="SAM" id="MobiDB-lite"/>
    </source>
</evidence>
<feature type="compositionally biased region" description="Polar residues" evidence="1">
    <location>
        <begin position="1"/>
        <end position="29"/>
    </location>
</feature>
<dbReference type="EMBL" id="JBAWTH010000120">
    <property type="protein sequence ID" value="KAL2276218.1"/>
    <property type="molecule type" value="Genomic_DNA"/>
</dbReference>
<keyword evidence="3" id="KW-1185">Reference proteome</keyword>
<gene>
    <name evidence="2" type="ORF">FJTKL_01268</name>
</gene>
<organism evidence="2 3">
    <name type="scientific">Diaporthe vaccinii</name>
    <dbReference type="NCBI Taxonomy" id="105482"/>
    <lineage>
        <taxon>Eukaryota</taxon>
        <taxon>Fungi</taxon>
        <taxon>Dikarya</taxon>
        <taxon>Ascomycota</taxon>
        <taxon>Pezizomycotina</taxon>
        <taxon>Sordariomycetes</taxon>
        <taxon>Sordariomycetidae</taxon>
        <taxon>Diaporthales</taxon>
        <taxon>Diaporthaceae</taxon>
        <taxon>Diaporthe</taxon>
        <taxon>Diaporthe eres species complex</taxon>
    </lineage>
</organism>
<name>A0ABR4E1E1_9PEZI</name>
<comment type="caution">
    <text evidence="2">The sequence shown here is derived from an EMBL/GenBank/DDBJ whole genome shotgun (WGS) entry which is preliminary data.</text>
</comment>